<organism evidence="9">
    <name type="scientific">Nilaparvata lugens</name>
    <name type="common">Brown planthopper</name>
    <dbReference type="NCBI Taxonomy" id="108931"/>
    <lineage>
        <taxon>Eukaryota</taxon>
        <taxon>Metazoa</taxon>
        <taxon>Ecdysozoa</taxon>
        <taxon>Arthropoda</taxon>
        <taxon>Hexapoda</taxon>
        <taxon>Insecta</taxon>
        <taxon>Pterygota</taxon>
        <taxon>Neoptera</taxon>
        <taxon>Paraneoptera</taxon>
        <taxon>Hemiptera</taxon>
        <taxon>Auchenorrhyncha</taxon>
        <taxon>Fulgoroidea</taxon>
        <taxon>Delphacidae</taxon>
        <taxon>Delphacinae</taxon>
        <taxon>Nilaparvata</taxon>
    </lineage>
</organism>
<dbReference type="Gene3D" id="1.10.100.10">
    <property type="entry name" value="Insulin-like"/>
    <property type="match status" value="1"/>
</dbReference>
<dbReference type="GO" id="GO:0005179">
    <property type="term" value="F:hormone activity"/>
    <property type="evidence" value="ECO:0007669"/>
    <property type="project" value="InterPro"/>
</dbReference>
<evidence type="ECO:0000256" key="6">
    <source>
        <dbReference type="RuleBase" id="RU000406"/>
    </source>
</evidence>
<feature type="signal peptide" evidence="7">
    <location>
        <begin position="1"/>
        <end position="26"/>
    </location>
</feature>
<evidence type="ECO:0000256" key="5">
    <source>
        <dbReference type="ARBA" id="ARBA00023157"/>
    </source>
</evidence>
<evidence type="ECO:0000313" key="9">
    <source>
        <dbReference type="EMBL" id="BAO00957.1"/>
    </source>
</evidence>
<dbReference type="SUPFAM" id="SSF56994">
    <property type="entry name" value="Insulin-like"/>
    <property type="match status" value="1"/>
</dbReference>
<gene>
    <name evidence="9" type="primary">irp1</name>
</gene>
<keyword evidence="4 7" id="KW-0732">Signal</keyword>
<evidence type="ECO:0000256" key="3">
    <source>
        <dbReference type="ARBA" id="ARBA00022685"/>
    </source>
</evidence>
<comment type="subunit">
    <text evidence="2">Heterodimer of a B chain and an A chain linked by two disulfide bonds.</text>
</comment>
<dbReference type="PANTHER" id="PTHR13647">
    <property type="entry name" value="INSULIN-LIKE PEPTIDE 2-RELATED"/>
    <property type="match status" value="1"/>
</dbReference>
<comment type="similarity">
    <text evidence="1 6">Belongs to the insulin family.</text>
</comment>
<dbReference type="PRINTS" id="PR00276">
    <property type="entry name" value="INSULINFAMLY"/>
</dbReference>
<feature type="domain" description="Insulin-like" evidence="8">
    <location>
        <begin position="41"/>
        <end position="133"/>
    </location>
</feature>
<reference evidence="9" key="1">
    <citation type="journal article" date="2014" name="Peptides">
        <title>Transcriptome analysis of neuropeptides and G-protein coupled receptors (GPCRs) for neuropeptides in the brown planthopper Nilaparvata lugens.</title>
        <authorList>
            <person name="Tanaka Y."/>
            <person name="Suetsugu Y."/>
            <person name="Yamamoto K."/>
            <person name="Noda H."/>
            <person name="Shinoda T."/>
        </authorList>
    </citation>
    <scope>NUCLEOTIDE SEQUENCE</scope>
</reference>
<evidence type="ECO:0000256" key="7">
    <source>
        <dbReference type="SAM" id="SignalP"/>
    </source>
</evidence>
<protein>
    <submittedName>
        <fullName evidence="9">Insulin-related peptide 1</fullName>
    </submittedName>
</protein>
<dbReference type="PIRSF" id="PIRSF018431">
    <property type="entry name" value="Molluscan_insulin_rel_peptide"/>
    <property type="match status" value="1"/>
</dbReference>
<keyword evidence="6" id="KW-0964">Secreted</keyword>
<dbReference type="PROSITE" id="PS00262">
    <property type="entry name" value="INSULIN"/>
    <property type="match status" value="1"/>
</dbReference>
<dbReference type="InterPro" id="IPR036438">
    <property type="entry name" value="Insulin-like_sf"/>
</dbReference>
<evidence type="ECO:0000256" key="2">
    <source>
        <dbReference type="ARBA" id="ARBA00011207"/>
    </source>
</evidence>
<dbReference type="AlphaFoldDB" id="U3U8S2"/>
<dbReference type="GO" id="GO:0005576">
    <property type="term" value="C:extracellular region"/>
    <property type="evidence" value="ECO:0007669"/>
    <property type="project" value="UniProtKB-SubCell"/>
</dbReference>
<dbReference type="SMART" id="SM00078">
    <property type="entry name" value="IlGF"/>
    <property type="match status" value="1"/>
</dbReference>
<dbReference type="PANTHER" id="PTHR13647:SF4">
    <property type="entry name" value="INSULIN-LIKE PEPTIDE 1-RELATED"/>
    <property type="match status" value="1"/>
</dbReference>
<dbReference type="InterPro" id="IPR022352">
    <property type="entry name" value="Ins/IGF/rlx"/>
</dbReference>
<dbReference type="Pfam" id="PF00049">
    <property type="entry name" value="Insulin"/>
    <property type="match status" value="1"/>
</dbReference>
<evidence type="ECO:0000259" key="8">
    <source>
        <dbReference type="SMART" id="SM00078"/>
    </source>
</evidence>
<evidence type="ECO:0000256" key="1">
    <source>
        <dbReference type="ARBA" id="ARBA00009034"/>
    </source>
</evidence>
<dbReference type="OrthoDB" id="6608365at2759"/>
<dbReference type="InterPro" id="IPR022353">
    <property type="entry name" value="Insulin_CS"/>
</dbReference>
<accession>U3U8S2</accession>
<feature type="chain" id="PRO_5004648915" evidence="7">
    <location>
        <begin position="27"/>
        <end position="137"/>
    </location>
</feature>
<proteinExistence type="evidence at transcript level"/>
<sequence length="137" mass="15784">MLTCRFSLFLLVILLAVMALLDQSEARNDLFRVYEKREERGRYCGRNLVAALQLVCKGVYNTMFNNNKKSVRDESSIEYRDDRENGGDLDYPFESRAKAIAFLPTNYRKRMRRGVYDECCQNSCTVSELAGYCGTSS</sequence>
<keyword evidence="3" id="KW-0165">Cleavage on pair of basic residues</keyword>
<comment type="subcellular location">
    <subcellularLocation>
        <location evidence="6">Secreted</location>
    </subcellularLocation>
</comment>
<evidence type="ECO:0000256" key="4">
    <source>
        <dbReference type="ARBA" id="ARBA00022729"/>
    </source>
</evidence>
<keyword evidence="5" id="KW-1015">Disulfide bond</keyword>
<dbReference type="InterPro" id="IPR016179">
    <property type="entry name" value="Insulin-like"/>
</dbReference>
<name>U3U8S2_NILLU</name>
<dbReference type="EMBL" id="AB817260">
    <property type="protein sequence ID" value="BAO00957.1"/>
    <property type="molecule type" value="mRNA"/>
</dbReference>